<dbReference type="InterPro" id="IPR000212">
    <property type="entry name" value="DNA_helicase_UvrD/REP"/>
</dbReference>
<dbReference type="GO" id="GO:0003677">
    <property type="term" value="F:DNA binding"/>
    <property type="evidence" value="ECO:0007669"/>
    <property type="project" value="UniProtKB-KW"/>
</dbReference>
<dbReference type="PROSITE" id="PS51217">
    <property type="entry name" value="UVRD_HELICASE_CTER"/>
    <property type="match status" value="1"/>
</dbReference>
<evidence type="ECO:0000256" key="4">
    <source>
        <dbReference type="ARBA" id="ARBA00022801"/>
    </source>
</evidence>
<gene>
    <name evidence="18" type="ORF">PMW86_01965</name>
</gene>
<dbReference type="Pfam" id="PF00580">
    <property type="entry name" value="UvrD-helicase"/>
    <property type="match status" value="1"/>
</dbReference>
<keyword evidence="9" id="KW-0234">DNA repair</keyword>
<keyword evidence="1" id="KW-0540">Nuclease</keyword>
<dbReference type="InterPro" id="IPR011335">
    <property type="entry name" value="Restrct_endonuc-II-like"/>
</dbReference>
<dbReference type="PANTHER" id="PTHR11070">
    <property type="entry name" value="UVRD / RECB / PCRA DNA HELICASE FAMILY MEMBER"/>
    <property type="match status" value="1"/>
</dbReference>
<keyword evidence="10" id="KW-0413">Isomerase</keyword>
<evidence type="ECO:0000256" key="3">
    <source>
        <dbReference type="ARBA" id="ARBA00022763"/>
    </source>
</evidence>
<dbReference type="Pfam" id="PF13361">
    <property type="entry name" value="UvrD_C"/>
    <property type="match status" value="1"/>
</dbReference>
<dbReference type="EMBL" id="JAQLEC010000004">
    <property type="protein sequence ID" value="MDB1838361.1"/>
    <property type="molecule type" value="Genomic_DNA"/>
</dbReference>
<organism evidence="18 19">
    <name type="scientific">Collinsella aerofaciens</name>
    <dbReference type="NCBI Taxonomy" id="74426"/>
    <lineage>
        <taxon>Bacteria</taxon>
        <taxon>Bacillati</taxon>
        <taxon>Actinomycetota</taxon>
        <taxon>Coriobacteriia</taxon>
        <taxon>Coriobacteriales</taxon>
        <taxon>Coriobacteriaceae</taxon>
        <taxon>Collinsella</taxon>
    </lineage>
</organism>
<reference evidence="18" key="1">
    <citation type="submission" date="2023-01" db="EMBL/GenBank/DDBJ databases">
        <title>Human gut microbiome strain richness.</title>
        <authorList>
            <person name="Chen-Liaw A."/>
        </authorList>
    </citation>
    <scope>NUCLEOTIDE SEQUENCE</scope>
    <source>
        <strain evidence="18">D54st1_D6_D54t1_190329</strain>
    </source>
</reference>
<evidence type="ECO:0000256" key="1">
    <source>
        <dbReference type="ARBA" id="ARBA00022722"/>
    </source>
</evidence>
<dbReference type="Gene3D" id="3.30.160.800">
    <property type="match status" value="1"/>
</dbReference>
<dbReference type="PROSITE" id="PS51198">
    <property type="entry name" value="UVRD_HELICASE_ATP_BIND"/>
    <property type="match status" value="1"/>
</dbReference>
<comment type="catalytic activity">
    <reaction evidence="13">
        <text>ATP + H2O = ADP + phosphate + H(+)</text>
        <dbReference type="Rhea" id="RHEA:13065"/>
        <dbReference type="ChEBI" id="CHEBI:15377"/>
        <dbReference type="ChEBI" id="CHEBI:15378"/>
        <dbReference type="ChEBI" id="CHEBI:30616"/>
        <dbReference type="ChEBI" id="CHEBI:43474"/>
        <dbReference type="ChEBI" id="CHEBI:456216"/>
        <dbReference type="EC" id="5.6.2.4"/>
    </reaction>
</comment>
<proteinExistence type="predicted"/>
<dbReference type="InterPro" id="IPR014016">
    <property type="entry name" value="UvrD-like_ATP-bd"/>
</dbReference>
<evidence type="ECO:0000256" key="7">
    <source>
        <dbReference type="ARBA" id="ARBA00022840"/>
    </source>
</evidence>
<dbReference type="Gene3D" id="1.10.486.10">
    <property type="entry name" value="PCRA, domain 4"/>
    <property type="match status" value="1"/>
</dbReference>
<feature type="compositionally biased region" description="Acidic residues" evidence="15">
    <location>
        <begin position="1006"/>
        <end position="1015"/>
    </location>
</feature>
<evidence type="ECO:0000256" key="9">
    <source>
        <dbReference type="ARBA" id="ARBA00023204"/>
    </source>
</evidence>
<evidence type="ECO:0000256" key="12">
    <source>
        <dbReference type="ARBA" id="ARBA00034808"/>
    </source>
</evidence>
<feature type="domain" description="UvrD-like helicase C-terminal" evidence="17">
    <location>
        <begin position="428"/>
        <end position="725"/>
    </location>
</feature>
<keyword evidence="7 14" id="KW-0067">ATP-binding</keyword>
<sequence length="1207" mass="129807">MDLSTLMPQQLQIVKTLDRPLFVSAGAGSGKTFTLTRRIVYALSPESGPFVEHLDQVLAITFTKDAAAEIRDRVRRALIDEGMDEEALTVDDAWISTIHGMCSRILRAHALELGIDPEFTVLTDTDELMDQAVEHVLARATAPDAAPELAASLKALYAWYPMAGEGGPFGAGTTIKGLVRELLELSSQLPGGMDDVRVARGQADTSALADAYRASLGASKAATEKAQVALDAIDAFEASGKTMADAARLMMSCTMPRASKAFPKEQVELLKAEAADAFINIVLACGGPALDALVGLARSVEAEYRALKAAQSALDNNDLLRMAYEALRDYPAIRAAYEGRFKMVMIDEFQDTDQMQVDLIRYLTGAGERALCTVGDAQQSIYRFRGAEVEVFRRQERKVGSAASETVATPDVPAGELVKLVRNFRSHDEVLRYVARVFDGDDGGLMQGFLDLEASDGRKDTLVADASRRQALFVAGGSTQERTQAKARAIAERFRSLADAGQPQGGMVLLLGRMTNADVYAQAFRDQGLDCVIAGGSVFAQAAEVQTVRALVCALANPADTAQGLMPLLASPMFALGAQEFLALATKLDSETGETSRRNIDAGIMNDSDVPGLQGLPLVTRAREVLRYALRRVGRDSFASIARDVVNASGWFVRLAQRGPEGKAIAANVLKALDAVAEAEAEFGNSPRSIALAFDRFLAGKEAPGALNEEGDGAVRIMTVHASKGLEYPVVAVAECFGVRKSSGAAQMGRVEGGAQVVALPARFDGVKLADGTFVKGDDVKKQFEHAFKGKGTSLWLPPELMEDVCATGSPAEAFVRLRNDDLQLSLEERARLLYVAMTRARELVILAMDAGVSRGKVTAPTFDAETDLTYDVLRRILPTDALDMPQLDADRLVFDNSQSGDYELISLSDFTFGEQAFEANASLDAEGRLVRGDADVADNAAHSAVPGPADPKPDSFELVYPQAVGVRMGTCPFPARDSYSYSSIAAALHAETEDRATEARVPMDEAGDDAESDGSEMTDAEVAAVEPVGNPMALGSAFHAACQWLIEMDADELPTARVDALARLWRLTPEQRERFDIALNRWLRSAVRAELLAWPCVRAEVPFFSLGCEDEDIACYGAYAEGAIDALATDPADPSRALVIDYKTGGSPDEVPEQLVEKHALQARVYADVLHKAGFEAVTVKFVRVEQANPAIFVEPAEPQVVTYNL</sequence>
<evidence type="ECO:0000256" key="10">
    <source>
        <dbReference type="ARBA" id="ARBA00023235"/>
    </source>
</evidence>
<dbReference type="SUPFAM" id="SSF52540">
    <property type="entry name" value="P-loop containing nucleoside triphosphate hydrolases"/>
    <property type="match status" value="1"/>
</dbReference>
<dbReference type="CDD" id="cd17932">
    <property type="entry name" value="DEXQc_UvrD"/>
    <property type="match status" value="1"/>
</dbReference>
<name>A0AAW6AK39_9ACTN</name>
<dbReference type="Gene3D" id="3.90.320.10">
    <property type="match status" value="1"/>
</dbReference>
<feature type="binding site" evidence="14">
    <location>
        <begin position="25"/>
        <end position="32"/>
    </location>
    <ligand>
        <name>ATP</name>
        <dbReference type="ChEBI" id="CHEBI:30616"/>
    </ligand>
</feature>
<evidence type="ECO:0000313" key="18">
    <source>
        <dbReference type="EMBL" id="MDB1838361.1"/>
    </source>
</evidence>
<comment type="caution">
    <text evidence="18">The sequence shown here is derived from an EMBL/GenBank/DDBJ whole genome shotgun (WGS) entry which is preliminary data.</text>
</comment>
<dbReference type="InterPro" id="IPR027417">
    <property type="entry name" value="P-loop_NTPase"/>
</dbReference>
<dbReference type="GO" id="GO:0005524">
    <property type="term" value="F:ATP binding"/>
    <property type="evidence" value="ECO:0007669"/>
    <property type="project" value="UniProtKB-UniRule"/>
</dbReference>
<evidence type="ECO:0000256" key="13">
    <source>
        <dbReference type="ARBA" id="ARBA00048988"/>
    </source>
</evidence>
<evidence type="ECO:0000256" key="2">
    <source>
        <dbReference type="ARBA" id="ARBA00022741"/>
    </source>
</evidence>
<dbReference type="GO" id="GO:0043138">
    <property type="term" value="F:3'-5' DNA helicase activity"/>
    <property type="evidence" value="ECO:0007669"/>
    <property type="project" value="UniProtKB-EC"/>
</dbReference>
<dbReference type="Proteomes" id="UP001212741">
    <property type="component" value="Unassembled WGS sequence"/>
</dbReference>
<evidence type="ECO:0000256" key="11">
    <source>
        <dbReference type="ARBA" id="ARBA00034617"/>
    </source>
</evidence>
<dbReference type="InterPro" id="IPR011604">
    <property type="entry name" value="PDDEXK-like_dom_sf"/>
</dbReference>
<protein>
    <recommendedName>
        <fullName evidence="12">DNA 3'-5' helicase</fullName>
        <ecNumber evidence="12">5.6.2.4</ecNumber>
    </recommendedName>
</protein>
<dbReference type="GO" id="GO:0000725">
    <property type="term" value="P:recombinational repair"/>
    <property type="evidence" value="ECO:0007669"/>
    <property type="project" value="TreeGrafter"/>
</dbReference>
<dbReference type="AlphaFoldDB" id="A0AAW6AK39"/>
<feature type="region of interest" description="Disordered" evidence="15">
    <location>
        <begin position="994"/>
        <end position="1015"/>
    </location>
</feature>
<keyword evidence="6" id="KW-0269">Exonuclease</keyword>
<evidence type="ECO:0000256" key="6">
    <source>
        <dbReference type="ARBA" id="ARBA00022839"/>
    </source>
</evidence>
<dbReference type="GO" id="GO:0005829">
    <property type="term" value="C:cytosol"/>
    <property type="evidence" value="ECO:0007669"/>
    <property type="project" value="TreeGrafter"/>
</dbReference>
<keyword evidence="2 14" id="KW-0547">Nucleotide-binding</keyword>
<evidence type="ECO:0000313" key="19">
    <source>
        <dbReference type="Proteomes" id="UP001212741"/>
    </source>
</evidence>
<dbReference type="Gene3D" id="3.40.50.300">
    <property type="entry name" value="P-loop containing nucleotide triphosphate hydrolases"/>
    <property type="match status" value="3"/>
</dbReference>
<dbReference type="RefSeq" id="WP_195520734.1">
    <property type="nucleotide sequence ID" value="NZ_JADNPG010000006.1"/>
</dbReference>
<comment type="catalytic activity">
    <reaction evidence="11">
        <text>Couples ATP hydrolysis with the unwinding of duplex DNA by translocating in the 3'-5' direction.</text>
        <dbReference type="EC" id="5.6.2.4"/>
    </reaction>
</comment>
<evidence type="ECO:0000256" key="8">
    <source>
        <dbReference type="ARBA" id="ARBA00023125"/>
    </source>
</evidence>
<dbReference type="SUPFAM" id="SSF52980">
    <property type="entry name" value="Restriction endonuclease-like"/>
    <property type="match status" value="1"/>
</dbReference>
<dbReference type="GO" id="GO:0033202">
    <property type="term" value="C:DNA helicase complex"/>
    <property type="evidence" value="ECO:0007669"/>
    <property type="project" value="TreeGrafter"/>
</dbReference>
<dbReference type="Pfam" id="PF12705">
    <property type="entry name" value="PDDEXK_1"/>
    <property type="match status" value="1"/>
</dbReference>
<keyword evidence="8" id="KW-0238">DNA-binding</keyword>
<feature type="domain" description="UvrD-like helicase ATP-binding" evidence="16">
    <location>
        <begin position="4"/>
        <end position="427"/>
    </location>
</feature>
<dbReference type="InterPro" id="IPR014017">
    <property type="entry name" value="DNA_helicase_UvrD-like_C"/>
</dbReference>
<evidence type="ECO:0000259" key="17">
    <source>
        <dbReference type="PROSITE" id="PS51217"/>
    </source>
</evidence>
<dbReference type="EC" id="5.6.2.4" evidence="12"/>
<evidence type="ECO:0000256" key="5">
    <source>
        <dbReference type="ARBA" id="ARBA00022806"/>
    </source>
</evidence>
<feature type="compositionally biased region" description="Basic and acidic residues" evidence="15">
    <location>
        <begin position="994"/>
        <end position="1004"/>
    </location>
</feature>
<dbReference type="PANTHER" id="PTHR11070:SF2">
    <property type="entry name" value="ATP-DEPENDENT DNA HELICASE SRS2"/>
    <property type="match status" value="1"/>
</dbReference>
<keyword evidence="4 14" id="KW-0378">Hydrolase</keyword>
<evidence type="ECO:0000256" key="15">
    <source>
        <dbReference type="SAM" id="MobiDB-lite"/>
    </source>
</evidence>
<dbReference type="InterPro" id="IPR038726">
    <property type="entry name" value="PDDEXK_AddAB-type"/>
</dbReference>
<accession>A0AAW6AK39</accession>
<evidence type="ECO:0000256" key="14">
    <source>
        <dbReference type="PROSITE-ProRule" id="PRU00560"/>
    </source>
</evidence>
<dbReference type="GO" id="GO:0004527">
    <property type="term" value="F:exonuclease activity"/>
    <property type="evidence" value="ECO:0007669"/>
    <property type="project" value="UniProtKB-KW"/>
</dbReference>
<keyword evidence="3" id="KW-0227">DNA damage</keyword>
<keyword evidence="5 14" id="KW-0347">Helicase</keyword>
<evidence type="ECO:0000259" key="16">
    <source>
        <dbReference type="PROSITE" id="PS51198"/>
    </source>
</evidence>